<dbReference type="PROSITE" id="PS50231">
    <property type="entry name" value="RICIN_B_LECTIN"/>
    <property type="match status" value="1"/>
</dbReference>
<comment type="caution">
    <text evidence="3">The sequence shown here is derived from an EMBL/GenBank/DDBJ whole genome shotgun (WGS) entry which is preliminary data.</text>
</comment>
<name>A0ABV6MGG3_9ACTN</name>
<dbReference type="SUPFAM" id="SSF50370">
    <property type="entry name" value="Ricin B-like lectins"/>
    <property type="match status" value="1"/>
</dbReference>
<dbReference type="RefSeq" id="WP_377261847.1">
    <property type="nucleotide sequence ID" value="NZ_JBHLUH010000089.1"/>
</dbReference>
<proteinExistence type="predicted"/>
<accession>A0ABV6MGG3</accession>
<evidence type="ECO:0000313" key="4">
    <source>
        <dbReference type="Proteomes" id="UP001589867"/>
    </source>
</evidence>
<evidence type="ECO:0000259" key="2">
    <source>
        <dbReference type="SMART" id="SM00458"/>
    </source>
</evidence>
<dbReference type="EMBL" id="JBHLUH010000089">
    <property type="protein sequence ID" value="MFC0533654.1"/>
    <property type="molecule type" value="Genomic_DNA"/>
</dbReference>
<dbReference type="InterPro" id="IPR000772">
    <property type="entry name" value="Ricin_B_lectin"/>
</dbReference>
<dbReference type="Pfam" id="PF00652">
    <property type="entry name" value="Ricin_B_lectin"/>
    <property type="match status" value="1"/>
</dbReference>
<feature type="compositionally biased region" description="Low complexity" evidence="1">
    <location>
        <begin position="162"/>
        <end position="174"/>
    </location>
</feature>
<evidence type="ECO:0000256" key="1">
    <source>
        <dbReference type="SAM" id="MobiDB-lite"/>
    </source>
</evidence>
<reference evidence="3 4" key="1">
    <citation type="submission" date="2024-09" db="EMBL/GenBank/DDBJ databases">
        <authorList>
            <person name="Sun Q."/>
            <person name="Mori K."/>
        </authorList>
    </citation>
    <scope>NUCLEOTIDE SEQUENCE [LARGE SCALE GENOMIC DNA]</scope>
    <source>
        <strain evidence="3 4">TBRC 3947</strain>
    </source>
</reference>
<evidence type="ECO:0000313" key="3">
    <source>
        <dbReference type="EMBL" id="MFC0533654.1"/>
    </source>
</evidence>
<dbReference type="CDD" id="cd23451">
    <property type="entry name" value="beta-trefoil_Ricin_laminarinase"/>
    <property type="match status" value="1"/>
</dbReference>
<protein>
    <submittedName>
        <fullName evidence="3">Ricin-type beta-trefoil lectin domain protein</fullName>
    </submittedName>
</protein>
<gene>
    <name evidence="3" type="ORF">ACFFIA_39210</name>
</gene>
<feature type="domain" description="Ricin B lectin" evidence="2">
    <location>
        <begin position="12"/>
        <end position="158"/>
    </location>
</feature>
<feature type="region of interest" description="Disordered" evidence="1">
    <location>
        <begin position="145"/>
        <end position="202"/>
    </location>
</feature>
<keyword evidence="4" id="KW-1185">Reference proteome</keyword>
<organism evidence="3 4">
    <name type="scientific">Phytohabitans kaempferiae</name>
    <dbReference type="NCBI Taxonomy" id="1620943"/>
    <lineage>
        <taxon>Bacteria</taxon>
        <taxon>Bacillati</taxon>
        <taxon>Actinomycetota</taxon>
        <taxon>Actinomycetes</taxon>
        <taxon>Micromonosporales</taxon>
        <taxon>Micromonosporaceae</taxon>
    </lineage>
</organism>
<sequence length="229" mass="23991">MRAGRCRRATRDPDDYRKERRCHDVAAASTANGTAIQLYTCNGTNAQRWTVAGDGTLRALGKCMDVTAAGTANGTLVQLYDCNGTGAQVWQAQGLTLRNPQSNRCLDATGNSSARNSKIRDFAASSAREAAKSGKLSGSWYRPGRRVGAHPRGRWRRGRVDAPSSIASPTPTSTRHVGAGVPARSARQRDGGAACDTGRGHGPPVARAVRGHGLFVGGTAVSGWGAGYG</sequence>
<feature type="compositionally biased region" description="Basic residues" evidence="1">
    <location>
        <begin position="145"/>
        <end position="157"/>
    </location>
</feature>
<dbReference type="Proteomes" id="UP001589867">
    <property type="component" value="Unassembled WGS sequence"/>
</dbReference>
<dbReference type="Gene3D" id="2.80.10.50">
    <property type="match status" value="1"/>
</dbReference>
<dbReference type="SMART" id="SM00458">
    <property type="entry name" value="RICIN"/>
    <property type="match status" value="1"/>
</dbReference>
<dbReference type="InterPro" id="IPR035992">
    <property type="entry name" value="Ricin_B-like_lectins"/>
</dbReference>